<dbReference type="PRINTS" id="PR00723">
    <property type="entry name" value="SUBTILISIN"/>
</dbReference>
<evidence type="ECO:0000256" key="1">
    <source>
        <dbReference type="ARBA" id="ARBA00011073"/>
    </source>
</evidence>
<dbReference type="EMBL" id="ADLE01000007">
    <property type="protein sequence ID" value="EJZ65102.1"/>
    <property type="molecule type" value="Genomic_DNA"/>
</dbReference>
<sequence length="705" mass="77332">MNRIYIYVMLFCGILFLNSMTCFAANEKLSASSRQTLDQLIRTDNRLEKLSRQDKDLRLLVQCDERTTGNDLLECGVLSYVSLGNGFYTICISPSELSRFLDSDFVKRAELPRKASLSLDEARTETNVVLVQNGESLSSPYTGKNVVLGFVDSGFDVTHPAFRSSDSETLRIARFWNQIDNKLLSDKENILAEGTDNEEQTHGTHVAGIAGGGYFGTIATSESTTLDKNPYYGVAYDADLVMVGSTLEDTDILNGIKYVFNYADSIDKPAVVNISLNTSYGPHDGTSLFDQAIDAMLGKGKILVGSIGNDAKNKTHASMELNNAEAPVLTFFKPSGYAANTFEVWGESDGFTVTVSLTDSQGETVWSCTSNGTDQSFSVPADFNYSEGGEIAYYTELWNNTRRMYRVALNNLNLKGYDIQIGVTGETQHIDLWTDKNSGQFTDNGKSTHVNFDADRTLGELGGTGKRTISVGNYTTRNVWTNFSGKKQSMLIDYPLNKINYTSSRGPASDGRVKPDVTAPGGMIFSAVSSYSDYYKESSANTVARATINGKSYYWGQMTGTSQASPFVAGVIATWLEANPELSPEDIQLILKKTARQDSHTGACPNSIYGYGKIDALAGIKEVLSPSAIDNLSTDKLYKLYRDGILFTSQAGKINLILSTPDGIIRYSDKTDVEPGTRIEWRELGLNTGLYILHINGFSEKIFVP</sequence>
<feature type="domain" description="Peptidase S8/S53" evidence="8">
    <location>
        <begin position="465"/>
        <end position="612"/>
    </location>
</feature>
<keyword evidence="2 6" id="KW-0645">Protease</keyword>
<accession>K0X0W0</accession>
<feature type="active site" description="Charge relay system" evidence="5 6">
    <location>
        <position position="202"/>
    </location>
</feature>
<comment type="similarity">
    <text evidence="1 6">Belongs to the peptidase S8 family.</text>
</comment>
<dbReference type="GeneID" id="77848145"/>
<dbReference type="InterPro" id="IPR050131">
    <property type="entry name" value="Peptidase_S8_subtilisin-like"/>
</dbReference>
<dbReference type="Pfam" id="PF00082">
    <property type="entry name" value="Peptidase_S8"/>
    <property type="match status" value="2"/>
</dbReference>
<evidence type="ECO:0000256" key="2">
    <source>
        <dbReference type="ARBA" id="ARBA00022670"/>
    </source>
</evidence>
<evidence type="ECO:0000256" key="3">
    <source>
        <dbReference type="ARBA" id="ARBA00022801"/>
    </source>
</evidence>
<dbReference type="GO" id="GO:0006508">
    <property type="term" value="P:proteolysis"/>
    <property type="evidence" value="ECO:0007669"/>
    <property type="project" value="UniProtKB-KW"/>
</dbReference>
<dbReference type="HOGENOM" id="CLU_020737_0_0_10"/>
<reference evidence="9 10" key="1">
    <citation type="submission" date="2012-08" db="EMBL/GenBank/DDBJ databases">
        <title>The Genome Sequence of Barnesiella intestinihominis YIT 11860.</title>
        <authorList>
            <consortium name="The Broad Institute Genome Sequencing Platform"/>
            <person name="Earl A."/>
            <person name="Ward D."/>
            <person name="Feldgarden M."/>
            <person name="Gevers D."/>
            <person name="Morotomi M."/>
            <person name="Walker B."/>
            <person name="Young S.K."/>
            <person name="Zeng Q."/>
            <person name="Gargeya S."/>
            <person name="Fitzgerald M."/>
            <person name="Haas B."/>
            <person name="Abouelleil A."/>
            <person name="Alvarado L."/>
            <person name="Arachchi H.M."/>
            <person name="Berlin A.M."/>
            <person name="Chapman S.B."/>
            <person name="Goldberg J."/>
            <person name="Griggs A."/>
            <person name="Gujja S."/>
            <person name="Hansen M."/>
            <person name="Howarth C."/>
            <person name="Imamovic A."/>
            <person name="Larimer J."/>
            <person name="McCowen C."/>
            <person name="Montmayeur A."/>
            <person name="Murphy C."/>
            <person name="Neiman D."/>
            <person name="Pearson M."/>
            <person name="Priest M."/>
            <person name="Roberts A."/>
            <person name="Saif S."/>
            <person name="Shea T."/>
            <person name="Sisk P."/>
            <person name="Sykes S."/>
            <person name="Wortman J."/>
            <person name="Nusbaum C."/>
            <person name="Birren B."/>
        </authorList>
    </citation>
    <scope>NUCLEOTIDE SEQUENCE [LARGE SCALE GENOMIC DNA]</scope>
    <source>
        <strain evidence="9 10">YIT 11860</strain>
    </source>
</reference>
<evidence type="ECO:0000313" key="10">
    <source>
        <dbReference type="Proteomes" id="UP000006044"/>
    </source>
</evidence>
<feature type="active site" description="Charge relay system" evidence="5 6">
    <location>
        <position position="562"/>
    </location>
</feature>
<dbReference type="InterPro" id="IPR023828">
    <property type="entry name" value="Peptidase_S8_Ser-AS"/>
</dbReference>
<dbReference type="InterPro" id="IPR022398">
    <property type="entry name" value="Peptidase_S8_His-AS"/>
</dbReference>
<dbReference type="InterPro" id="IPR015500">
    <property type="entry name" value="Peptidase_S8_subtilisin-rel"/>
</dbReference>
<keyword evidence="7" id="KW-0732">Signal</keyword>
<dbReference type="SUPFAM" id="SSF52743">
    <property type="entry name" value="Subtilisin-like"/>
    <property type="match status" value="1"/>
</dbReference>
<dbReference type="AlphaFoldDB" id="K0X0W0"/>
<dbReference type="PROSITE" id="PS51892">
    <property type="entry name" value="SUBTILASE"/>
    <property type="match status" value="1"/>
</dbReference>
<evidence type="ECO:0000256" key="5">
    <source>
        <dbReference type="PIRSR" id="PIRSR615500-1"/>
    </source>
</evidence>
<feature type="signal peptide" evidence="7">
    <location>
        <begin position="1"/>
        <end position="24"/>
    </location>
</feature>
<dbReference type="PROSITE" id="PS00138">
    <property type="entry name" value="SUBTILASE_SER"/>
    <property type="match status" value="1"/>
</dbReference>
<dbReference type="InterPro" id="IPR036852">
    <property type="entry name" value="Peptidase_S8/S53_dom_sf"/>
</dbReference>
<comment type="caution">
    <text evidence="9">The sequence shown here is derived from an EMBL/GenBank/DDBJ whole genome shotgun (WGS) entry which is preliminary data.</text>
</comment>
<evidence type="ECO:0000259" key="8">
    <source>
        <dbReference type="Pfam" id="PF00082"/>
    </source>
</evidence>
<organism evidence="9 10">
    <name type="scientific">Barnesiella intestinihominis YIT 11860</name>
    <dbReference type="NCBI Taxonomy" id="742726"/>
    <lineage>
        <taxon>Bacteria</taxon>
        <taxon>Pseudomonadati</taxon>
        <taxon>Bacteroidota</taxon>
        <taxon>Bacteroidia</taxon>
        <taxon>Bacteroidales</taxon>
        <taxon>Barnesiellaceae</taxon>
        <taxon>Barnesiella</taxon>
    </lineage>
</organism>
<evidence type="ECO:0000256" key="7">
    <source>
        <dbReference type="SAM" id="SignalP"/>
    </source>
</evidence>
<dbReference type="InterPro" id="IPR000209">
    <property type="entry name" value="Peptidase_S8/S53_dom"/>
</dbReference>
<dbReference type="PATRIC" id="fig|742726.3.peg.893"/>
<dbReference type="Proteomes" id="UP000006044">
    <property type="component" value="Unassembled WGS sequence"/>
</dbReference>
<dbReference type="eggNOG" id="COG1404">
    <property type="taxonomic scope" value="Bacteria"/>
</dbReference>
<evidence type="ECO:0000256" key="6">
    <source>
        <dbReference type="PROSITE-ProRule" id="PRU01240"/>
    </source>
</evidence>
<dbReference type="PANTHER" id="PTHR43806:SF11">
    <property type="entry name" value="CEREVISIN-RELATED"/>
    <property type="match status" value="1"/>
</dbReference>
<feature type="domain" description="Peptidase S8/S53" evidence="8">
    <location>
        <begin position="143"/>
        <end position="370"/>
    </location>
</feature>
<keyword evidence="3 6" id="KW-0378">Hydrolase</keyword>
<dbReference type="RefSeq" id="WP_008861326.1">
    <property type="nucleotide sequence ID" value="NZ_JH815203.1"/>
</dbReference>
<proteinExistence type="inferred from homology"/>
<dbReference type="OrthoDB" id="1489355at2"/>
<evidence type="ECO:0000256" key="4">
    <source>
        <dbReference type="ARBA" id="ARBA00022825"/>
    </source>
</evidence>
<protein>
    <recommendedName>
        <fullName evidence="8">Peptidase S8/S53 domain-containing protein</fullName>
    </recommendedName>
</protein>
<dbReference type="STRING" id="742726.HMPREF9448_00832"/>
<gene>
    <name evidence="9" type="ORF">HMPREF9448_00832</name>
</gene>
<name>K0X0W0_9BACT</name>
<dbReference type="PANTHER" id="PTHR43806">
    <property type="entry name" value="PEPTIDASE S8"/>
    <property type="match status" value="1"/>
</dbReference>
<feature type="chain" id="PRO_5003840880" description="Peptidase S8/S53 domain-containing protein" evidence="7">
    <location>
        <begin position="25"/>
        <end position="705"/>
    </location>
</feature>
<feature type="active site" description="Charge relay system" evidence="5 6">
    <location>
        <position position="152"/>
    </location>
</feature>
<keyword evidence="10" id="KW-1185">Reference proteome</keyword>
<evidence type="ECO:0000313" key="9">
    <source>
        <dbReference type="EMBL" id="EJZ65102.1"/>
    </source>
</evidence>
<keyword evidence="4 6" id="KW-0720">Serine protease</keyword>
<dbReference type="GO" id="GO:0004252">
    <property type="term" value="F:serine-type endopeptidase activity"/>
    <property type="evidence" value="ECO:0007669"/>
    <property type="project" value="UniProtKB-UniRule"/>
</dbReference>
<dbReference type="PROSITE" id="PS00137">
    <property type="entry name" value="SUBTILASE_HIS"/>
    <property type="match status" value="1"/>
</dbReference>
<dbReference type="Gene3D" id="3.40.50.200">
    <property type="entry name" value="Peptidase S8/S53 domain"/>
    <property type="match status" value="2"/>
</dbReference>